<sequence>MGSWVFKGKGGEESNGKLPHNAVGQKQSGPYSWFSDAWRKFGRGEKCKVGQPVEGTCIDYREAIADPCGKLEDSGLNSASMAVLLVTTPGHDL</sequence>
<dbReference type="AlphaFoldDB" id="A0AAV4A647"/>
<name>A0AAV4A647_9GAST</name>
<gene>
    <name evidence="2" type="ORF">PoB_002918300</name>
</gene>
<organism evidence="2 3">
    <name type="scientific">Plakobranchus ocellatus</name>
    <dbReference type="NCBI Taxonomy" id="259542"/>
    <lineage>
        <taxon>Eukaryota</taxon>
        <taxon>Metazoa</taxon>
        <taxon>Spiralia</taxon>
        <taxon>Lophotrochozoa</taxon>
        <taxon>Mollusca</taxon>
        <taxon>Gastropoda</taxon>
        <taxon>Heterobranchia</taxon>
        <taxon>Euthyneura</taxon>
        <taxon>Panpulmonata</taxon>
        <taxon>Sacoglossa</taxon>
        <taxon>Placobranchoidea</taxon>
        <taxon>Plakobranchidae</taxon>
        <taxon>Plakobranchus</taxon>
    </lineage>
</organism>
<evidence type="ECO:0000313" key="2">
    <source>
        <dbReference type="EMBL" id="GFO02678.1"/>
    </source>
</evidence>
<keyword evidence="3" id="KW-1185">Reference proteome</keyword>
<accession>A0AAV4A647</accession>
<proteinExistence type="predicted"/>
<protein>
    <submittedName>
        <fullName evidence="2">Uncharacterized protein</fullName>
    </submittedName>
</protein>
<dbReference type="EMBL" id="BLXT01003624">
    <property type="protein sequence ID" value="GFO02678.1"/>
    <property type="molecule type" value="Genomic_DNA"/>
</dbReference>
<dbReference type="Proteomes" id="UP000735302">
    <property type="component" value="Unassembled WGS sequence"/>
</dbReference>
<evidence type="ECO:0000313" key="3">
    <source>
        <dbReference type="Proteomes" id="UP000735302"/>
    </source>
</evidence>
<comment type="caution">
    <text evidence="2">The sequence shown here is derived from an EMBL/GenBank/DDBJ whole genome shotgun (WGS) entry which is preliminary data.</text>
</comment>
<reference evidence="2 3" key="1">
    <citation type="journal article" date="2021" name="Elife">
        <title>Chloroplast acquisition without the gene transfer in kleptoplastic sea slugs, Plakobranchus ocellatus.</title>
        <authorList>
            <person name="Maeda T."/>
            <person name="Takahashi S."/>
            <person name="Yoshida T."/>
            <person name="Shimamura S."/>
            <person name="Takaki Y."/>
            <person name="Nagai Y."/>
            <person name="Toyoda A."/>
            <person name="Suzuki Y."/>
            <person name="Arimoto A."/>
            <person name="Ishii H."/>
            <person name="Satoh N."/>
            <person name="Nishiyama T."/>
            <person name="Hasebe M."/>
            <person name="Maruyama T."/>
            <person name="Minagawa J."/>
            <person name="Obokata J."/>
            <person name="Shigenobu S."/>
        </authorList>
    </citation>
    <scope>NUCLEOTIDE SEQUENCE [LARGE SCALE GENOMIC DNA]</scope>
</reference>
<feature type="region of interest" description="Disordered" evidence="1">
    <location>
        <begin position="1"/>
        <end position="24"/>
    </location>
</feature>
<evidence type="ECO:0000256" key="1">
    <source>
        <dbReference type="SAM" id="MobiDB-lite"/>
    </source>
</evidence>